<evidence type="ECO:0000256" key="9">
    <source>
        <dbReference type="ARBA" id="ARBA00048540"/>
    </source>
</evidence>
<name>A0A7G9W4K5_ALKCA</name>
<dbReference type="GO" id="GO:0046872">
    <property type="term" value="F:metal ion binding"/>
    <property type="evidence" value="ECO:0007669"/>
    <property type="project" value="UniProtKB-UniRule"/>
</dbReference>
<dbReference type="Gene3D" id="3.10.520.10">
    <property type="entry name" value="ApbE-like domains"/>
    <property type="match status" value="1"/>
</dbReference>
<keyword evidence="12" id="KW-0732">Signal</keyword>
<feature type="signal peptide" evidence="12">
    <location>
        <begin position="1"/>
        <end position="19"/>
    </location>
</feature>
<evidence type="ECO:0000256" key="7">
    <source>
        <dbReference type="ARBA" id="ARBA00022842"/>
    </source>
</evidence>
<evidence type="ECO:0000256" key="6">
    <source>
        <dbReference type="ARBA" id="ARBA00022827"/>
    </source>
</evidence>
<evidence type="ECO:0000256" key="13">
    <source>
        <dbReference type="SAM" id="Coils"/>
    </source>
</evidence>
<dbReference type="GO" id="GO:0016740">
    <property type="term" value="F:transferase activity"/>
    <property type="evidence" value="ECO:0007669"/>
    <property type="project" value="UniProtKB-UniRule"/>
</dbReference>
<evidence type="ECO:0000256" key="12">
    <source>
        <dbReference type="RuleBase" id="RU363002"/>
    </source>
</evidence>
<accession>A0A7G9W4K5</accession>
<evidence type="ECO:0000256" key="1">
    <source>
        <dbReference type="ARBA" id="ARBA00011955"/>
    </source>
</evidence>
<evidence type="ECO:0000256" key="4">
    <source>
        <dbReference type="ARBA" id="ARBA00022679"/>
    </source>
</evidence>
<dbReference type="Proteomes" id="UP000516160">
    <property type="component" value="Chromosome"/>
</dbReference>
<dbReference type="AlphaFoldDB" id="A0A7G9W4K5"/>
<dbReference type="PROSITE" id="PS51257">
    <property type="entry name" value="PROKAR_LIPOPROTEIN"/>
    <property type="match status" value="1"/>
</dbReference>
<dbReference type="RefSeq" id="WP_213167284.1">
    <property type="nucleotide sequence ID" value="NZ_CP058559.1"/>
</dbReference>
<protein>
    <recommendedName>
        <fullName evidence="2 10">FAD:protein FMN transferase</fullName>
        <ecNumber evidence="1 10">2.7.1.180</ecNumber>
    </recommendedName>
    <alternativeName>
        <fullName evidence="8 10">Flavin transferase</fullName>
    </alternativeName>
</protein>
<feature type="binding site" evidence="11">
    <location>
        <position position="300"/>
    </location>
    <ligand>
        <name>Mg(2+)</name>
        <dbReference type="ChEBI" id="CHEBI:18420"/>
    </ligand>
</feature>
<organism evidence="14 15">
    <name type="scientific">Alkalicella caledoniensis</name>
    <dbReference type="NCBI Taxonomy" id="2731377"/>
    <lineage>
        <taxon>Bacteria</taxon>
        <taxon>Bacillati</taxon>
        <taxon>Bacillota</taxon>
        <taxon>Clostridia</taxon>
        <taxon>Eubacteriales</taxon>
        <taxon>Proteinivoracaceae</taxon>
        <taxon>Alkalicella</taxon>
    </lineage>
</organism>
<dbReference type="EMBL" id="CP058559">
    <property type="protein sequence ID" value="QNO13617.1"/>
    <property type="molecule type" value="Genomic_DNA"/>
</dbReference>
<feature type="binding site" evidence="11">
    <location>
        <position position="184"/>
    </location>
    <ligand>
        <name>Mg(2+)</name>
        <dbReference type="ChEBI" id="CHEBI:18420"/>
    </ligand>
</feature>
<dbReference type="KEGG" id="acae:HYG86_01940"/>
<comment type="subcellular location">
    <subcellularLocation>
        <location evidence="12">Cell inner membrane</location>
        <topology evidence="12">Lipid-anchor</topology>
        <orientation evidence="12">Periplasmic side</orientation>
    </subcellularLocation>
</comment>
<keyword evidence="15" id="KW-1185">Reference proteome</keyword>
<dbReference type="PANTHER" id="PTHR30040:SF2">
    <property type="entry name" value="FAD:PROTEIN FMN TRANSFERASE"/>
    <property type="match status" value="1"/>
</dbReference>
<feature type="coiled-coil region" evidence="13">
    <location>
        <begin position="56"/>
        <end position="83"/>
    </location>
</feature>
<keyword evidence="4 10" id="KW-0808">Transferase</keyword>
<keyword evidence="7 10" id="KW-0460">Magnesium</keyword>
<dbReference type="PIRSF" id="PIRSF006268">
    <property type="entry name" value="ApbE"/>
    <property type="match status" value="1"/>
</dbReference>
<feature type="chain" id="PRO_5039752433" description="FAD:protein FMN transferase" evidence="12">
    <location>
        <begin position="20"/>
        <end position="344"/>
    </location>
</feature>
<evidence type="ECO:0000256" key="11">
    <source>
        <dbReference type="PIRSR" id="PIRSR006268-2"/>
    </source>
</evidence>
<evidence type="ECO:0000313" key="14">
    <source>
        <dbReference type="EMBL" id="QNO13617.1"/>
    </source>
</evidence>
<dbReference type="PANTHER" id="PTHR30040">
    <property type="entry name" value="THIAMINE BIOSYNTHESIS LIPOPROTEIN APBE"/>
    <property type="match status" value="1"/>
</dbReference>
<dbReference type="EC" id="2.7.1.180" evidence="1 10"/>
<keyword evidence="12" id="KW-1003">Cell membrane</keyword>
<keyword evidence="12" id="KW-0472">Membrane</keyword>
<comment type="function">
    <text evidence="12">Flavin transferase that catalyzes the transfer of the FMN moiety of FAD and its covalent binding to the hydroxyl group of a threonine residue in a target flavoprotein.</text>
</comment>
<comment type="cofactor">
    <cofactor evidence="11">
        <name>Mg(2+)</name>
        <dbReference type="ChEBI" id="CHEBI:18420"/>
    </cofactor>
    <cofactor evidence="11">
        <name>Mn(2+)</name>
        <dbReference type="ChEBI" id="CHEBI:29035"/>
    </cofactor>
    <text evidence="11">Magnesium. Can also use manganese.</text>
</comment>
<dbReference type="Pfam" id="PF02424">
    <property type="entry name" value="ApbE"/>
    <property type="match status" value="1"/>
</dbReference>
<comment type="catalytic activity">
    <reaction evidence="9 10 12">
        <text>L-threonyl-[protein] + FAD = FMN-L-threonyl-[protein] + AMP + H(+)</text>
        <dbReference type="Rhea" id="RHEA:36847"/>
        <dbReference type="Rhea" id="RHEA-COMP:11060"/>
        <dbReference type="Rhea" id="RHEA-COMP:11061"/>
        <dbReference type="ChEBI" id="CHEBI:15378"/>
        <dbReference type="ChEBI" id="CHEBI:30013"/>
        <dbReference type="ChEBI" id="CHEBI:57692"/>
        <dbReference type="ChEBI" id="CHEBI:74257"/>
        <dbReference type="ChEBI" id="CHEBI:456215"/>
        <dbReference type="EC" id="2.7.1.180"/>
    </reaction>
</comment>
<dbReference type="InterPro" id="IPR024932">
    <property type="entry name" value="ApbE"/>
</dbReference>
<feature type="binding site" evidence="11">
    <location>
        <position position="296"/>
    </location>
    <ligand>
        <name>Mg(2+)</name>
        <dbReference type="ChEBI" id="CHEBI:18420"/>
    </ligand>
</feature>
<dbReference type="InterPro" id="IPR003374">
    <property type="entry name" value="ApbE-like_sf"/>
</dbReference>
<proteinExistence type="inferred from homology"/>
<evidence type="ECO:0000256" key="2">
    <source>
        <dbReference type="ARBA" id="ARBA00016337"/>
    </source>
</evidence>
<keyword evidence="12" id="KW-0449">Lipoprotein</keyword>
<comment type="similarity">
    <text evidence="10 12">Belongs to the ApbE family.</text>
</comment>
<evidence type="ECO:0000256" key="3">
    <source>
        <dbReference type="ARBA" id="ARBA00022630"/>
    </source>
</evidence>
<gene>
    <name evidence="14" type="ORF">HYG86_01940</name>
</gene>
<evidence type="ECO:0000256" key="5">
    <source>
        <dbReference type="ARBA" id="ARBA00022723"/>
    </source>
</evidence>
<keyword evidence="5 10" id="KW-0479">Metal-binding</keyword>
<reference evidence="14 15" key="1">
    <citation type="submission" date="2020-07" db="EMBL/GenBank/DDBJ databases">
        <title>Alkalicella. sp. LB2 genome.</title>
        <authorList>
            <person name="Postec A."/>
            <person name="Quemeneur M."/>
        </authorList>
    </citation>
    <scope>NUCLEOTIDE SEQUENCE [LARGE SCALE GENOMIC DNA]</scope>
    <source>
        <strain evidence="14 15">LB2</strain>
    </source>
</reference>
<keyword evidence="6 10" id="KW-0274">FAD</keyword>
<dbReference type="GO" id="GO:0005886">
    <property type="term" value="C:plasma membrane"/>
    <property type="evidence" value="ECO:0007669"/>
    <property type="project" value="UniProtKB-SubCell"/>
</dbReference>
<keyword evidence="12" id="KW-0997">Cell inner membrane</keyword>
<evidence type="ECO:0000313" key="15">
    <source>
        <dbReference type="Proteomes" id="UP000516160"/>
    </source>
</evidence>
<keyword evidence="13" id="KW-0175">Coiled coil</keyword>
<keyword evidence="3 10" id="KW-0285">Flavoprotein</keyword>
<dbReference type="SUPFAM" id="SSF143631">
    <property type="entry name" value="ApbE-like"/>
    <property type="match status" value="1"/>
</dbReference>
<evidence type="ECO:0000256" key="10">
    <source>
        <dbReference type="PIRNR" id="PIRNR006268"/>
    </source>
</evidence>
<sequence>MRKYTLLCLLLILTTTLTACKFLNDKNPVEDEYTQIRRTIFPMDTILNFVIQTKDEQKANEAINAATKEMDRLENMLSATIEASEVTLINNNAGIEPVKVSLETFEVIEKSLYYSEVTKGKFDITIAPLLKVYNWREGDKTKEKPPQEDIEEAKKLVNYKNVLLDKENSTVFLKHVGMEIDLGGIAKGYIIDKAVDILKDFQLEYGYVNGGGDIRFLGPKADGSPWRIGVDNPRGQGNIAIVPVEGKSIVTSGDYERFFLTEEGERIHHIIDPHTGTSAKYAQSVTVLAQNATIADILSTSLFMFPAEESINLAKLFGVEVFIIAIDGEIAMTEGMENIVTLTQ</sequence>
<evidence type="ECO:0000256" key="8">
    <source>
        <dbReference type="ARBA" id="ARBA00031306"/>
    </source>
</evidence>